<dbReference type="AlphaFoldDB" id="A0A026VUP4"/>
<reference evidence="2 3" key="1">
    <citation type="journal article" date="2014" name="Curr. Biol.">
        <title>The genome of the clonal raider ant Cerapachys biroi.</title>
        <authorList>
            <person name="Oxley P.R."/>
            <person name="Ji L."/>
            <person name="Fetter-Pruneda I."/>
            <person name="McKenzie S.K."/>
            <person name="Li C."/>
            <person name="Hu H."/>
            <person name="Zhang G."/>
            <person name="Kronauer D.J."/>
        </authorList>
    </citation>
    <scope>NUCLEOTIDE SEQUENCE [LARGE SCALE GENOMIC DNA]</scope>
</reference>
<feature type="region of interest" description="Disordered" evidence="1">
    <location>
        <begin position="77"/>
        <end position="102"/>
    </location>
</feature>
<gene>
    <name evidence="2" type="ORF">X777_15506</name>
</gene>
<keyword evidence="3" id="KW-1185">Reference proteome</keyword>
<protein>
    <submittedName>
        <fullName evidence="2">Uncharacterized protein</fullName>
    </submittedName>
</protein>
<sequence length="102" mass="11918">MRSHWRAPRYQKPAYLPYPRRIARSRTLNSEAGKADRRRLAAAAHAYRRRANIYLRNVFIEYYAAQVGNLVHGYAINERRSERDTTRARGRGREDGGGNRSE</sequence>
<evidence type="ECO:0000256" key="1">
    <source>
        <dbReference type="SAM" id="MobiDB-lite"/>
    </source>
</evidence>
<accession>A0A026VUP4</accession>
<organism evidence="2 3">
    <name type="scientific">Ooceraea biroi</name>
    <name type="common">Clonal raider ant</name>
    <name type="synonym">Cerapachys biroi</name>
    <dbReference type="NCBI Taxonomy" id="2015173"/>
    <lineage>
        <taxon>Eukaryota</taxon>
        <taxon>Metazoa</taxon>
        <taxon>Ecdysozoa</taxon>
        <taxon>Arthropoda</taxon>
        <taxon>Hexapoda</taxon>
        <taxon>Insecta</taxon>
        <taxon>Pterygota</taxon>
        <taxon>Neoptera</taxon>
        <taxon>Endopterygota</taxon>
        <taxon>Hymenoptera</taxon>
        <taxon>Apocrita</taxon>
        <taxon>Aculeata</taxon>
        <taxon>Formicoidea</taxon>
        <taxon>Formicidae</taxon>
        <taxon>Dorylinae</taxon>
        <taxon>Ooceraea</taxon>
    </lineage>
</organism>
<name>A0A026VUP4_OOCBI</name>
<evidence type="ECO:0000313" key="3">
    <source>
        <dbReference type="Proteomes" id="UP000053097"/>
    </source>
</evidence>
<dbReference type="Proteomes" id="UP000053097">
    <property type="component" value="Unassembled WGS sequence"/>
</dbReference>
<proteinExistence type="predicted"/>
<evidence type="ECO:0000313" key="2">
    <source>
        <dbReference type="EMBL" id="EZA47513.1"/>
    </source>
</evidence>
<dbReference type="EMBL" id="KK107842">
    <property type="protein sequence ID" value="EZA47513.1"/>
    <property type="molecule type" value="Genomic_DNA"/>
</dbReference>